<dbReference type="PANTHER" id="PTHR30189">
    <property type="entry name" value="LPS-ASSEMBLY PROTEIN"/>
    <property type="match status" value="1"/>
</dbReference>
<dbReference type="InterPro" id="IPR020889">
    <property type="entry name" value="LipoPS_assembly_LptD"/>
</dbReference>
<dbReference type="EMBL" id="CP011308">
    <property type="protein sequence ID" value="AKF24415.1"/>
    <property type="molecule type" value="Genomic_DNA"/>
</dbReference>
<dbReference type="OrthoDB" id="9760225at2"/>
<proteinExistence type="inferred from homology"/>
<feature type="signal peptide" evidence="1">
    <location>
        <begin position="1"/>
        <end position="23"/>
    </location>
</feature>
<protein>
    <submittedName>
        <fullName evidence="2">Organic solvent tolerance protein</fullName>
    </submittedName>
</protein>
<dbReference type="PANTHER" id="PTHR30189:SF1">
    <property type="entry name" value="LPS-ASSEMBLY PROTEIN LPTD"/>
    <property type="match status" value="1"/>
</dbReference>
<feature type="chain" id="PRO_5039895947" evidence="1">
    <location>
        <begin position="24"/>
        <end position="696"/>
    </location>
</feature>
<sequence>MLKKSLSVLLVLMSILLAEGVSNDSLHNKIEITAKHLDSTKTTVTATDGVVVYYQDSVIRADRALYNKETQLLKLDGNIEMIGYQGTKEHTSHLEIHTDTKEVTFKELFFISKNDVWLFTQKANKKDGNYTFGETILSSCEVTNPAWKMVASRATYDSREKYMRAYDAKMYFKNVPILYTPYMAFSTDRQRKSGLLFPFMGYRENEGFIYEQPIFWAISESMDLELNPQIRTERSFGMYGTFRFVDTDHSSGQIRAGYFQDSEAYSKRENTKEREHYGAEIRYDSSRLISGLVPGGFKDELYLNAIYLNDIEYLNLQQSSFSNFGQVPIQESRLNYFLANDEYYLGLNAKYFIDTRLENNDKTIQQLPALQLHQYLNSLIWDNLTYSVDMQLKNFDRIEGSTMKQAEMKIPFEFTTAFLDDFVNLSLGETFYYNKSFFGNGDYAYNDFQFYNNYHHAKIFSDLTKKYDSFIHVLQPSIEYFLPGSESQDPVDFENLSQEQKELFVLSPREEYYAFALSHYFYDKAMHLKFFQRISQRYYIDRPYKYADLNNEMQYNWGKWKFYSDITYAWEFSEIRESSTRVSLNGRRYNFSLSHTYKQKLSDTLIDVSANDINLNFGYSWNDHLRLHGGLTYDIDTSESKQWLFGGQYKQDCWGVSVALRQDITPRPEGEATTENSFYIQFDFTPFVSLGSGSLQ</sequence>
<organism evidence="2 3">
    <name type="scientific">Sulfurovum lithotrophicum</name>
    <dbReference type="NCBI Taxonomy" id="206403"/>
    <lineage>
        <taxon>Bacteria</taxon>
        <taxon>Pseudomonadati</taxon>
        <taxon>Campylobacterota</taxon>
        <taxon>Epsilonproteobacteria</taxon>
        <taxon>Campylobacterales</taxon>
        <taxon>Sulfurovaceae</taxon>
        <taxon>Sulfurovum</taxon>
    </lineage>
</organism>
<evidence type="ECO:0000313" key="2">
    <source>
        <dbReference type="EMBL" id="AKF24415.1"/>
    </source>
</evidence>
<dbReference type="InterPro" id="IPR050218">
    <property type="entry name" value="LptD"/>
</dbReference>
<dbReference type="GO" id="GO:1990351">
    <property type="term" value="C:transporter complex"/>
    <property type="evidence" value="ECO:0007669"/>
    <property type="project" value="TreeGrafter"/>
</dbReference>
<dbReference type="GO" id="GO:0015920">
    <property type="term" value="P:lipopolysaccharide transport"/>
    <property type="evidence" value="ECO:0007669"/>
    <property type="project" value="InterPro"/>
</dbReference>
<keyword evidence="3" id="KW-1185">Reference proteome</keyword>
<gene>
    <name evidence="2" type="ORF">YH65_02655</name>
</gene>
<name>A0A7U4M046_9BACT</name>
<dbReference type="RefSeq" id="WP_046550511.1">
    <property type="nucleotide sequence ID" value="NZ_CP011308.1"/>
</dbReference>
<dbReference type="GO" id="GO:0009279">
    <property type="term" value="C:cell outer membrane"/>
    <property type="evidence" value="ECO:0007669"/>
    <property type="project" value="InterPro"/>
</dbReference>
<dbReference type="HAMAP" id="MF_01411">
    <property type="entry name" value="LPS_assembly_LptD"/>
    <property type="match status" value="1"/>
</dbReference>
<reference evidence="2 3" key="1">
    <citation type="submission" date="2015-04" db="EMBL/GenBank/DDBJ databases">
        <title>Complete genome sequence of Sulfurovum lithotrophicum ATCC BAA-797T.</title>
        <authorList>
            <person name="Ahn J."/>
            <person name="Park G."/>
            <person name="Jeon W."/>
            <person name="Jang Y."/>
            <person name="Jang M."/>
            <person name="Lee H."/>
            <person name="Lee H."/>
        </authorList>
    </citation>
    <scope>NUCLEOTIDE SEQUENCE [LARGE SCALE GENOMIC DNA]</scope>
    <source>
        <strain evidence="3">ATCC BAA-797 / 42BKT</strain>
    </source>
</reference>
<dbReference type="AlphaFoldDB" id="A0A7U4M046"/>
<dbReference type="KEGG" id="slh:YH65_02655"/>
<dbReference type="Proteomes" id="UP000034444">
    <property type="component" value="Chromosome"/>
</dbReference>
<evidence type="ECO:0000313" key="3">
    <source>
        <dbReference type="Proteomes" id="UP000034444"/>
    </source>
</evidence>
<dbReference type="GO" id="GO:0043165">
    <property type="term" value="P:Gram-negative-bacterium-type cell outer membrane assembly"/>
    <property type="evidence" value="ECO:0007669"/>
    <property type="project" value="InterPro"/>
</dbReference>
<keyword evidence="1" id="KW-0732">Signal</keyword>
<reference evidence="3" key="2">
    <citation type="journal article" date="2017" name="Stand. Genomic Sci.">
        <title>Complete genome sequence of the sulfur-oxidizing chemolithoautotrophic Sulfurovum lithotrophicum 42BKTT.</title>
        <authorList>
            <person name="Jeon W."/>
            <person name="Priscilla L."/>
            <person name="Park G."/>
            <person name="Lee H."/>
            <person name="Lee N."/>
            <person name="Lee D."/>
            <person name="Kwon H."/>
            <person name="Ahn I."/>
            <person name="Lee C."/>
            <person name="Lee H."/>
            <person name="Ahn J."/>
        </authorList>
    </citation>
    <scope>NUCLEOTIDE SEQUENCE [LARGE SCALE GENOMIC DNA]</scope>
    <source>
        <strain evidence="3">ATCC BAA-797 / 42BKT</strain>
    </source>
</reference>
<accession>A0A7U4M046</accession>
<evidence type="ECO:0000256" key="1">
    <source>
        <dbReference type="SAM" id="SignalP"/>
    </source>
</evidence>